<organism evidence="2 3">
    <name type="scientific">Plakobranchus ocellatus</name>
    <dbReference type="NCBI Taxonomy" id="259542"/>
    <lineage>
        <taxon>Eukaryota</taxon>
        <taxon>Metazoa</taxon>
        <taxon>Spiralia</taxon>
        <taxon>Lophotrochozoa</taxon>
        <taxon>Mollusca</taxon>
        <taxon>Gastropoda</taxon>
        <taxon>Heterobranchia</taxon>
        <taxon>Euthyneura</taxon>
        <taxon>Panpulmonata</taxon>
        <taxon>Sacoglossa</taxon>
        <taxon>Placobranchoidea</taxon>
        <taxon>Plakobranchidae</taxon>
        <taxon>Plakobranchus</taxon>
    </lineage>
</organism>
<proteinExistence type="predicted"/>
<reference evidence="2 3" key="1">
    <citation type="journal article" date="2021" name="Elife">
        <title>Chloroplast acquisition without the gene transfer in kleptoplastic sea slugs, Plakobranchus ocellatus.</title>
        <authorList>
            <person name="Maeda T."/>
            <person name="Takahashi S."/>
            <person name="Yoshida T."/>
            <person name="Shimamura S."/>
            <person name="Takaki Y."/>
            <person name="Nagai Y."/>
            <person name="Toyoda A."/>
            <person name="Suzuki Y."/>
            <person name="Arimoto A."/>
            <person name="Ishii H."/>
            <person name="Satoh N."/>
            <person name="Nishiyama T."/>
            <person name="Hasebe M."/>
            <person name="Maruyama T."/>
            <person name="Minagawa J."/>
            <person name="Obokata J."/>
            <person name="Shigenobu S."/>
        </authorList>
    </citation>
    <scope>NUCLEOTIDE SEQUENCE [LARGE SCALE GENOMIC DNA]</scope>
</reference>
<evidence type="ECO:0000313" key="3">
    <source>
        <dbReference type="Proteomes" id="UP000735302"/>
    </source>
</evidence>
<dbReference type="Proteomes" id="UP000735302">
    <property type="component" value="Unassembled WGS sequence"/>
</dbReference>
<protein>
    <submittedName>
        <fullName evidence="2">Uncharacterized protein</fullName>
    </submittedName>
</protein>
<feature type="compositionally biased region" description="Basic and acidic residues" evidence="1">
    <location>
        <begin position="1"/>
        <end position="14"/>
    </location>
</feature>
<sequence>MKAKKEENGKRMKNEMAANEAAETGQAKGVFGNSEAIHYKVISDFQVLRRARAPLAGLESATEGLGRLL</sequence>
<dbReference type="AlphaFoldDB" id="A0AAV3ZRB8"/>
<keyword evidence="3" id="KW-1185">Reference proteome</keyword>
<accession>A0AAV3ZRB8</accession>
<evidence type="ECO:0000256" key="1">
    <source>
        <dbReference type="SAM" id="MobiDB-lite"/>
    </source>
</evidence>
<dbReference type="EMBL" id="BLXT01002860">
    <property type="protein sequence ID" value="GFN98505.1"/>
    <property type="molecule type" value="Genomic_DNA"/>
</dbReference>
<evidence type="ECO:0000313" key="2">
    <source>
        <dbReference type="EMBL" id="GFN98505.1"/>
    </source>
</evidence>
<gene>
    <name evidence="2" type="ORF">PoB_002501100</name>
</gene>
<comment type="caution">
    <text evidence="2">The sequence shown here is derived from an EMBL/GenBank/DDBJ whole genome shotgun (WGS) entry which is preliminary data.</text>
</comment>
<feature type="region of interest" description="Disordered" evidence="1">
    <location>
        <begin position="1"/>
        <end position="23"/>
    </location>
</feature>
<name>A0AAV3ZRB8_9GAST</name>